<accession>A0A7R9CYU4</accession>
<evidence type="ECO:0000256" key="1">
    <source>
        <dbReference type="SAM" id="MobiDB-lite"/>
    </source>
</evidence>
<dbReference type="EMBL" id="OC319018">
    <property type="protein sequence ID" value="CAD7403973.1"/>
    <property type="molecule type" value="Genomic_DNA"/>
</dbReference>
<protein>
    <submittedName>
        <fullName evidence="2">Uncharacterized protein</fullName>
    </submittedName>
</protein>
<proteinExistence type="predicted"/>
<sequence length="304" mass="34249">MILIPSPGLFVEWRNGGESVAGGTDVVGASWYLVIIPITDQSAETIARLFIFHWVLKFGTPLFLISDQVTLRCGREVVQENRHWFPRMPVGHVVALADVRDSMPADPNQSRWKASLPAERRTPTPTPPPPQRHRSTLPIFITSEGAMDSFFPPSFRCLAIEKDWKSLRSRWYGVGQSVKYLYHLTDGDQWRLSLLGTEDLYRGYKHVPHITSATYKSAVTPFNRETSATNVSSEYIINPLTLTRKQDCFLGMLRSWADFPRVVDAAQALKLRERSALGDHVMFPSPRIISLLALCAGVNEDISP</sequence>
<dbReference type="AlphaFoldDB" id="A0A7R9CYU4"/>
<name>A0A7R9CYU4_TIMCR</name>
<feature type="region of interest" description="Disordered" evidence="1">
    <location>
        <begin position="104"/>
        <end position="134"/>
    </location>
</feature>
<organism evidence="2">
    <name type="scientific">Timema cristinae</name>
    <name type="common">Walking stick</name>
    <dbReference type="NCBI Taxonomy" id="61476"/>
    <lineage>
        <taxon>Eukaryota</taxon>
        <taxon>Metazoa</taxon>
        <taxon>Ecdysozoa</taxon>
        <taxon>Arthropoda</taxon>
        <taxon>Hexapoda</taxon>
        <taxon>Insecta</taxon>
        <taxon>Pterygota</taxon>
        <taxon>Neoptera</taxon>
        <taxon>Polyneoptera</taxon>
        <taxon>Phasmatodea</taxon>
        <taxon>Timematodea</taxon>
        <taxon>Timematoidea</taxon>
        <taxon>Timematidae</taxon>
        <taxon>Timema</taxon>
    </lineage>
</organism>
<gene>
    <name evidence="2" type="ORF">TCEB3V08_LOCUS7271</name>
</gene>
<reference evidence="2" key="1">
    <citation type="submission" date="2020-11" db="EMBL/GenBank/DDBJ databases">
        <authorList>
            <person name="Tran Van P."/>
        </authorList>
    </citation>
    <scope>NUCLEOTIDE SEQUENCE</scope>
</reference>
<evidence type="ECO:0000313" key="2">
    <source>
        <dbReference type="EMBL" id="CAD7403973.1"/>
    </source>
</evidence>